<dbReference type="InterPro" id="IPR055418">
    <property type="entry name" value="UFD1_N2"/>
</dbReference>
<dbReference type="Proteomes" id="UP000324897">
    <property type="component" value="Unassembled WGS sequence"/>
</dbReference>
<dbReference type="GO" id="GO:0006511">
    <property type="term" value="P:ubiquitin-dependent protein catabolic process"/>
    <property type="evidence" value="ECO:0007669"/>
    <property type="project" value="InterPro"/>
</dbReference>
<evidence type="ECO:0008006" key="8">
    <source>
        <dbReference type="Google" id="ProtNLM"/>
    </source>
</evidence>
<evidence type="ECO:0000256" key="2">
    <source>
        <dbReference type="ARBA" id="ARBA00022786"/>
    </source>
</evidence>
<feature type="domain" description="Ubiquitin fusion degradation protein UFD1 N-terminal subdomain 1" evidence="4">
    <location>
        <begin position="162"/>
        <end position="257"/>
    </location>
</feature>
<evidence type="ECO:0000259" key="5">
    <source>
        <dbReference type="Pfam" id="PF24842"/>
    </source>
</evidence>
<dbReference type="AlphaFoldDB" id="A0A5J9SVF0"/>
<comment type="caution">
    <text evidence="6">The sequence shown here is derived from an EMBL/GenBank/DDBJ whole genome shotgun (WGS) entry which is preliminary data.</text>
</comment>
<dbReference type="PANTHER" id="PTHR12555">
    <property type="entry name" value="UBIQUITIN FUSION DEGRADATON PROTEIN 1"/>
    <property type="match status" value="1"/>
</dbReference>
<dbReference type="GO" id="GO:0036503">
    <property type="term" value="P:ERAD pathway"/>
    <property type="evidence" value="ECO:0007669"/>
    <property type="project" value="TreeGrafter"/>
</dbReference>
<evidence type="ECO:0000256" key="1">
    <source>
        <dbReference type="ARBA" id="ARBA00006043"/>
    </source>
</evidence>
<dbReference type="InterPro" id="IPR042299">
    <property type="entry name" value="Ufd1-like_Nn"/>
</dbReference>
<dbReference type="Gene3D" id="3.10.330.10">
    <property type="match status" value="1"/>
</dbReference>
<keyword evidence="2" id="KW-0833">Ubl conjugation pathway</keyword>
<proteinExistence type="inferred from homology"/>
<dbReference type="EMBL" id="RWGY01000260">
    <property type="protein sequence ID" value="TVU02904.1"/>
    <property type="molecule type" value="Genomic_DNA"/>
</dbReference>
<dbReference type="PANTHER" id="PTHR12555:SF13">
    <property type="entry name" value="UBIQUITIN RECOGNITION FACTOR IN ER-ASSOCIATED DEGRADATION PROTEIN 1"/>
    <property type="match status" value="1"/>
</dbReference>
<feature type="region of interest" description="Disordered" evidence="3">
    <location>
        <begin position="333"/>
        <end position="460"/>
    </location>
</feature>
<name>A0A5J9SVF0_9POAL</name>
<reference evidence="6 7" key="1">
    <citation type="journal article" date="2019" name="Sci. Rep.">
        <title>A high-quality genome of Eragrostis curvula grass provides insights into Poaceae evolution and supports new strategies to enhance forage quality.</title>
        <authorList>
            <person name="Carballo J."/>
            <person name="Santos B.A.C.M."/>
            <person name="Zappacosta D."/>
            <person name="Garbus I."/>
            <person name="Selva J.P."/>
            <person name="Gallo C.A."/>
            <person name="Diaz A."/>
            <person name="Albertini E."/>
            <person name="Caccamo M."/>
            <person name="Echenique V."/>
        </authorList>
    </citation>
    <scope>NUCLEOTIDE SEQUENCE [LARGE SCALE GENOMIC DNA]</scope>
    <source>
        <strain evidence="7">cv. Victoria</strain>
        <tissue evidence="6">Leaf</tissue>
    </source>
</reference>
<dbReference type="Pfam" id="PF03152">
    <property type="entry name" value="UFD1_N1"/>
    <property type="match status" value="1"/>
</dbReference>
<comment type="similarity">
    <text evidence="1">Belongs to the UFD1 family.</text>
</comment>
<keyword evidence="7" id="KW-1185">Reference proteome</keyword>
<evidence type="ECO:0000313" key="6">
    <source>
        <dbReference type="EMBL" id="TVU02904.1"/>
    </source>
</evidence>
<dbReference type="InterPro" id="IPR004854">
    <property type="entry name" value="Ufd1-like"/>
</dbReference>
<feature type="compositionally biased region" description="Basic and acidic residues" evidence="3">
    <location>
        <begin position="372"/>
        <end position="384"/>
    </location>
</feature>
<dbReference type="FunFam" id="2.40.40.50:FF:000001">
    <property type="entry name" value="Ubiquitin fusion degradation protein 1 homolog"/>
    <property type="match status" value="1"/>
</dbReference>
<feature type="compositionally biased region" description="Low complexity" evidence="3">
    <location>
        <begin position="403"/>
        <end position="415"/>
    </location>
</feature>
<dbReference type="GO" id="GO:0031593">
    <property type="term" value="F:polyubiquitin modification-dependent protein binding"/>
    <property type="evidence" value="ECO:0007669"/>
    <property type="project" value="TreeGrafter"/>
</dbReference>
<dbReference type="Pfam" id="PF24842">
    <property type="entry name" value="UFD1_N2"/>
    <property type="match status" value="1"/>
</dbReference>
<accession>A0A5J9SVF0</accession>
<dbReference type="FunFam" id="3.10.330.10:FF:000002">
    <property type="entry name" value="ubiquitin fusion degradation protein 1 homolog"/>
    <property type="match status" value="1"/>
</dbReference>
<dbReference type="OrthoDB" id="422728at2759"/>
<gene>
    <name evidence="6" type="ORF">EJB05_51584</name>
</gene>
<dbReference type="Gramene" id="TVU02904">
    <property type="protein sequence ID" value="TVU02904"/>
    <property type="gene ID" value="EJB05_51584"/>
</dbReference>
<dbReference type="Gene3D" id="2.40.40.50">
    <property type="entry name" value="Ubiquitin fusion degradation protein UFD1, N-terminal domain"/>
    <property type="match status" value="1"/>
</dbReference>
<organism evidence="6 7">
    <name type="scientific">Eragrostis curvula</name>
    <name type="common">weeping love grass</name>
    <dbReference type="NCBI Taxonomy" id="38414"/>
    <lineage>
        <taxon>Eukaryota</taxon>
        <taxon>Viridiplantae</taxon>
        <taxon>Streptophyta</taxon>
        <taxon>Embryophyta</taxon>
        <taxon>Tracheophyta</taxon>
        <taxon>Spermatophyta</taxon>
        <taxon>Magnoliopsida</taxon>
        <taxon>Liliopsida</taxon>
        <taxon>Poales</taxon>
        <taxon>Poaceae</taxon>
        <taxon>PACMAD clade</taxon>
        <taxon>Chloridoideae</taxon>
        <taxon>Eragrostideae</taxon>
        <taxon>Eragrostidinae</taxon>
        <taxon>Eragrostis</taxon>
    </lineage>
</organism>
<sequence>MARRRLDLHRRQLASASAFRRSCFEWGSSRGETSALDLNGDGHERAIFFCHWAKCGPLQAISLVDSLWAPPTGRELAPSVASSSSRRNRGGGWEASVSKPSVSKHPIPRHQLHSTAASTTAAHLSPISAGSILVDDFSGAREFVFWLASMYFEGYGYRGSTFEHTYRCYPASFIDKPQLETGDKIIMPPSALDRLASLNIEYPMLFEVQNVAAERTSHCGVLEFVAEEGMIYMPYWMMQNLLLGEGDMVFIKNANLPKGTYVKLQPHTTDFLDISNPKAILEKTLRNYSCLTTGDSIMVAYNNKKYYIDIVETKPSHAISIIETDCEVDFAPPLDYKEPEKPKPTIPQNAVPTAEAAVEEEPKFTPFTGSGRRLDGKASKDKDVLASSPAKRQANASNGVQPSTGSTSQSSSSRKTSGKLVFGSGGSRADKAPEKEAKEEPKKEEPKFSAFTGRKYSLKG</sequence>
<feature type="domain" description="Ubiquitin fusion degradation protein UFD1 N-terminal subdomain 2" evidence="5">
    <location>
        <begin position="258"/>
        <end position="333"/>
    </location>
</feature>
<feature type="non-terminal residue" evidence="6">
    <location>
        <position position="1"/>
    </location>
</feature>
<evidence type="ECO:0000313" key="7">
    <source>
        <dbReference type="Proteomes" id="UP000324897"/>
    </source>
</evidence>
<feature type="compositionally biased region" description="Basic and acidic residues" evidence="3">
    <location>
        <begin position="428"/>
        <end position="447"/>
    </location>
</feature>
<protein>
    <recommendedName>
        <fullName evidence="8">Ubiquitin fusion degradation protein 1</fullName>
    </recommendedName>
</protein>
<evidence type="ECO:0000256" key="3">
    <source>
        <dbReference type="SAM" id="MobiDB-lite"/>
    </source>
</evidence>
<dbReference type="GO" id="GO:0034098">
    <property type="term" value="C:VCP-NPL4-UFD1 AAA ATPase complex"/>
    <property type="evidence" value="ECO:0007669"/>
    <property type="project" value="TreeGrafter"/>
</dbReference>
<dbReference type="InterPro" id="IPR055417">
    <property type="entry name" value="UFD1_N1"/>
</dbReference>
<feature type="region of interest" description="Disordered" evidence="3">
    <location>
        <begin position="75"/>
        <end position="108"/>
    </location>
</feature>
<evidence type="ECO:0000259" key="4">
    <source>
        <dbReference type="Pfam" id="PF03152"/>
    </source>
</evidence>